<evidence type="ECO:0000313" key="2">
    <source>
        <dbReference type="EMBL" id="MBB3174732.1"/>
    </source>
</evidence>
<dbReference type="InterPro" id="IPR036736">
    <property type="entry name" value="ACP-like_sf"/>
</dbReference>
<dbReference type="InterPro" id="IPR009081">
    <property type="entry name" value="PP-bd_ACP"/>
</dbReference>
<sequence>MTTRTIDHTQTASDIERILSEELEAPARQLEPHEMLADLPGWDSVSMSCVVLAIERHFDVQFSGDELEALSDFGALVATVDRKRAVRAA</sequence>
<comment type="caution">
    <text evidence="2">The sequence shown here is derived from an EMBL/GenBank/DDBJ whole genome shotgun (WGS) entry which is preliminary data.</text>
</comment>
<name>A0A839V5B3_9PROT</name>
<dbReference type="Gene3D" id="1.10.1200.10">
    <property type="entry name" value="ACP-like"/>
    <property type="match status" value="1"/>
</dbReference>
<accession>A0A839V5B3</accession>
<evidence type="ECO:0000313" key="3">
    <source>
        <dbReference type="EMBL" id="NVN31399.1"/>
    </source>
</evidence>
<evidence type="ECO:0000259" key="1">
    <source>
        <dbReference type="PROSITE" id="PS50075"/>
    </source>
</evidence>
<dbReference type="Pfam" id="PF00550">
    <property type="entry name" value="PP-binding"/>
    <property type="match status" value="1"/>
</dbReference>
<dbReference type="AlphaFoldDB" id="A0A839V5B3"/>
<evidence type="ECO:0000313" key="4">
    <source>
        <dbReference type="Proteomes" id="UP000557688"/>
    </source>
</evidence>
<feature type="domain" description="Carrier" evidence="1">
    <location>
        <begin position="6"/>
        <end position="84"/>
    </location>
</feature>
<dbReference type="PROSITE" id="PS50075">
    <property type="entry name" value="CARRIER"/>
    <property type="match status" value="1"/>
</dbReference>
<reference evidence="2 4" key="2">
    <citation type="submission" date="2020-08" db="EMBL/GenBank/DDBJ databases">
        <title>Genomic Encyclopedia of Type Strains, Phase III (KMG-III): the genomes of soil and plant-associated and newly described type strains.</title>
        <authorList>
            <person name="Whitman W."/>
        </authorList>
    </citation>
    <scope>NUCLEOTIDE SEQUENCE [LARGE SCALE GENOMIC DNA]</scope>
    <source>
        <strain evidence="2 4">CECT 8088</strain>
    </source>
</reference>
<proteinExistence type="predicted"/>
<dbReference type="EMBL" id="JACHXV010000010">
    <property type="protein sequence ID" value="MBB3174732.1"/>
    <property type="molecule type" value="Genomic_DNA"/>
</dbReference>
<dbReference type="RefSeq" id="WP_176625685.1">
    <property type="nucleotide sequence ID" value="NZ_JABXXQ010000364.1"/>
</dbReference>
<dbReference type="Proteomes" id="UP000557688">
    <property type="component" value="Unassembled WGS sequence"/>
</dbReference>
<dbReference type="SUPFAM" id="SSF47336">
    <property type="entry name" value="ACP-like"/>
    <property type="match status" value="1"/>
</dbReference>
<gene>
    <name evidence="2" type="ORF">FHR90_002578</name>
    <name evidence="3" type="ORF">HUK83_13800</name>
</gene>
<organism evidence="2 4">
    <name type="scientific">Endobacter medicaginis</name>
    <dbReference type="NCBI Taxonomy" id="1181271"/>
    <lineage>
        <taxon>Bacteria</taxon>
        <taxon>Pseudomonadati</taxon>
        <taxon>Pseudomonadota</taxon>
        <taxon>Alphaproteobacteria</taxon>
        <taxon>Acetobacterales</taxon>
        <taxon>Acetobacteraceae</taxon>
        <taxon>Endobacter</taxon>
    </lineage>
</organism>
<dbReference type="Proteomes" id="UP000565205">
    <property type="component" value="Unassembled WGS sequence"/>
</dbReference>
<dbReference type="EMBL" id="JABXXQ010000364">
    <property type="protein sequence ID" value="NVN31399.1"/>
    <property type="molecule type" value="Genomic_DNA"/>
</dbReference>
<evidence type="ECO:0000313" key="5">
    <source>
        <dbReference type="Proteomes" id="UP000565205"/>
    </source>
</evidence>
<keyword evidence="4" id="KW-1185">Reference proteome</keyword>
<reference evidence="3 5" key="1">
    <citation type="submission" date="2020-06" db="EMBL/GenBank/DDBJ databases">
        <title>Description of novel acetic acid bacteria.</title>
        <authorList>
            <person name="Sombolestani A."/>
        </authorList>
    </citation>
    <scope>NUCLEOTIDE SEQUENCE [LARGE SCALE GENOMIC DNA]</scope>
    <source>
        <strain evidence="3 5">LMG 26838</strain>
    </source>
</reference>
<protein>
    <submittedName>
        <fullName evidence="2">Acyl carrier protein</fullName>
    </submittedName>
</protein>